<comment type="caution">
    <text evidence="2">The sequence shown here is derived from an EMBL/GenBank/DDBJ whole genome shotgun (WGS) entry which is preliminary data.</text>
</comment>
<proteinExistence type="predicted"/>
<feature type="transmembrane region" description="Helical" evidence="1">
    <location>
        <begin position="7"/>
        <end position="27"/>
    </location>
</feature>
<organism evidence="2 3">
    <name type="scientific">Knoellia koreensis</name>
    <dbReference type="NCBI Taxonomy" id="2730921"/>
    <lineage>
        <taxon>Bacteria</taxon>
        <taxon>Bacillati</taxon>
        <taxon>Actinomycetota</taxon>
        <taxon>Actinomycetes</taxon>
        <taxon>Micrococcales</taxon>
        <taxon>Intrasporangiaceae</taxon>
        <taxon>Knoellia</taxon>
    </lineage>
</organism>
<keyword evidence="1" id="KW-1133">Transmembrane helix</keyword>
<sequence>MRPRHLVTLAVLVIGVPALVWDLWLSIRADLSITTAFAVGFLWVLAAAAVLTFAAFTREAGKHREFGHQEGSWKPLPSLLLLWIGGFTAFVVFPFMLSGAGGTSAG</sequence>
<dbReference type="Proteomes" id="UP000588586">
    <property type="component" value="Unassembled WGS sequence"/>
</dbReference>
<evidence type="ECO:0000313" key="3">
    <source>
        <dbReference type="Proteomes" id="UP000588586"/>
    </source>
</evidence>
<evidence type="ECO:0000313" key="2">
    <source>
        <dbReference type="EMBL" id="NNM44606.1"/>
    </source>
</evidence>
<feature type="transmembrane region" description="Helical" evidence="1">
    <location>
        <begin position="76"/>
        <end position="97"/>
    </location>
</feature>
<dbReference type="AlphaFoldDB" id="A0A849H498"/>
<keyword evidence="1" id="KW-0812">Transmembrane</keyword>
<protein>
    <submittedName>
        <fullName evidence="2">Uncharacterized protein</fullName>
    </submittedName>
</protein>
<keyword evidence="3" id="KW-1185">Reference proteome</keyword>
<evidence type="ECO:0000256" key="1">
    <source>
        <dbReference type="SAM" id="Phobius"/>
    </source>
</evidence>
<feature type="transmembrane region" description="Helical" evidence="1">
    <location>
        <begin position="33"/>
        <end position="56"/>
    </location>
</feature>
<dbReference type="EMBL" id="JABEPQ010000001">
    <property type="protein sequence ID" value="NNM44606.1"/>
    <property type="molecule type" value="Genomic_DNA"/>
</dbReference>
<name>A0A849H498_9MICO</name>
<accession>A0A849H498</accession>
<dbReference type="RefSeq" id="WP_171241744.1">
    <property type="nucleotide sequence ID" value="NZ_JABEPQ010000001.1"/>
</dbReference>
<keyword evidence="1" id="KW-0472">Membrane</keyword>
<gene>
    <name evidence="2" type="ORF">HJG52_01120</name>
</gene>
<reference evidence="2 3" key="1">
    <citation type="submission" date="2020-04" db="EMBL/GenBank/DDBJ databases">
        <title>Knoellia sp. isolate from air conditioner.</title>
        <authorList>
            <person name="Chea S."/>
            <person name="Kim D.-U."/>
        </authorList>
    </citation>
    <scope>NUCLEOTIDE SEQUENCE [LARGE SCALE GENOMIC DNA]</scope>
    <source>
        <strain evidence="2 3">DB2414S</strain>
    </source>
</reference>